<feature type="compositionally biased region" description="Acidic residues" evidence="5">
    <location>
        <begin position="408"/>
        <end position="419"/>
    </location>
</feature>
<gene>
    <name evidence="9" type="ORF">J0X27_11500</name>
</gene>
<dbReference type="PROSITE" id="PS50885">
    <property type="entry name" value="HAMP"/>
    <property type="match status" value="2"/>
</dbReference>
<proteinExistence type="inferred from homology"/>
<evidence type="ECO:0000256" key="4">
    <source>
        <dbReference type="SAM" id="Coils"/>
    </source>
</evidence>
<keyword evidence="6" id="KW-0812">Transmembrane</keyword>
<dbReference type="PANTHER" id="PTHR32089">
    <property type="entry name" value="METHYL-ACCEPTING CHEMOTAXIS PROTEIN MCPB"/>
    <property type="match status" value="1"/>
</dbReference>
<dbReference type="Pfam" id="PF00672">
    <property type="entry name" value="HAMP"/>
    <property type="match status" value="1"/>
</dbReference>
<feature type="coiled-coil region" evidence="4">
    <location>
        <begin position="237"/>
        <end position="271"/>
    </location>
</feature>
<dbReference type="GO" id="GO:0004888">
    <property type="term" value="F:transmembrane signaling receptor activity"/>
    <property type="evidence" value="ECO:0007669"/>
    <property type="project" value="InterPro"/>
</dbReference>
<evidence type="ECO:0000256" key="3">
    <source>
        <dbReference type="PROSITE-ProRule" id="PRU00284"/>
    </source>
</evidence>
<dbReference type="AlphaFoldDB" id="A0A8A2U5Q8"/>
<dbReference type="PRINTS" id="PR00260">
    <property type="entry name" value="CHEMTRNSDUCR"/>
</dbReference>
<dbReference type="Pfam" id="PF00015">
    <property type="entry name" value="MCPsignal"/>
    <property type="match status" value="1"/>
</dbReference>
<feature type="transmembrane region" description="Helical" evidence="6">
    <location>
        <begin position="21"/>
        <end position="44"/>
    </location>
</feature>
<dbReference type="CDD" id="cd06225">
    <property type="entry name" value="HAMP"/>
    <property type="match status" value="1"/>
</dbReference>
<keyword evidence="4" id="KW-0175">Coiled coil</keyword>
<feature type="domain" description="HAMP" evidence="8">
    <location>
        <begin position="83"/>
        <end position="129"/>
    </location>
</feature>
<dbReference type="GeneID" id="63184378"/>
<feature type="region of interest" description="Disordered" evidence="5">
    <location>
        <begin position="400"/>
        <end position="433"/>
    </location>
</feature>
<feature type="domain" description="HAMP" evidence="8">
    <location>
        <begin position="154"/>
        <end position="196"/>
    </location>
</feature>
<dbReference type="SMART" id="SM00304">
    <property type="entry name" value="HAMP"/>
    <property type="match status" value="3"/>
</dbReference>
<reference evidence="9 10" key="1">
    <citation type="journal article" date="2006" name="Int. J. Syst. Evol. Microbiol.">
        <title>Haloterrigena longa sp. nov. and Haloterrigena limicola sp. nov., extremely halophilic archaea isolated from a salt lake.</title>
        <authorList>
            <person name="Cui H.L."/>
            <person name="Tohty D."/>
            <person name="Zhou P.J."/>
            <person name="Liu S.J."/>
        </authorList>
    </citation>
    <scope>NUCLEOTIDE SEQUENCE [LARGE SCALE GENOMIC DNA]</scope>
    <source>
        <strain evidence="9 10">ABH32</strain>
    </source>
</reference>
<comment type="similarity">
    <text evidence="2">Belongs to the methyl-accepting chemotaxis (MCP) protein family.</text>
</comment>
<evidence type="ECO:0000256" key="2">
    <source>
        <dbReference type="ARBA" id="ARBA00029447"/>
    </source>
</evidence>
<keyword evidence="6" id="KW-1133">Transmembrane helix</keyword>
<evidence type="ECO:0000256" key="1">
    <source>
        <dbReference type="ARBA" id="ARBA00023224"/>
    </source>
</evidence>
<protein>
    <submittedName>
        <fullName evidence="9">HAMP domain-containing protein</fullName>
    </submittedName>
</protein>
<evidence type="ECO:0000259" key="8">
    <source>
        <dbReference type="PROSITE" id="PS50885"/>
    </source>
</evidence>
<dbReference type="Gene3D" id="6.10.250.1910">
    <property type="match status" value="1"/>
</dbReference>
<dbReference type="GO" id="GO:0016020">
    <property type="term" value="C:membrane"/>
    <property type="evidence" value="ECO:0007669"/>
    <property type="project" value="InterPro"/>
</dbReference>
<dbReference type="KEGG" id="hlo:J0X27_11500"/>
<dbReference type="SMART" id="SM00283">
    <property type="entry name" value="MA"/>
    <property type="match status" value="1"/>
</dbReference>
<dbReference type="Gene3D" id="1.10.287.950">
    <property type="entry name" value="Methyl-accepting chemotaxis protein"/>
    <property type="match status" value="1"/>
</dbReference>
<evidence type="ECO:0000259" key="7">
    <source>
        <dbReference type="PROSITE" id="PS50111"/>
    </source>
</evidence>
<evidence type="ECO:0000256" key="6">
    <source>
        <dbReference type="SAM" id="Phobius"/>
    </source>
</evidence>
<name>A0A8A2U5Q8_9EURY</name>
<sequence>MEQTRTVSGGTRTIATRLTGVLAAAGVVIVVFAGYIYVQIVAPIDDPAVRSSVTSGFAGLVLASVISLVLVGVTFGSNTAITLRLLSSKANELEEGNMDVSFRSSRRDEIGQLATGLAAMRDSLQERIETAERRQRETELRNENLQSTAEHYNEVLQDVMDGDLSRRVDAESESEALTEIGESINTTIAELQRTTTSISREMDNLSATAEEVAASADEVATTSARAAEAGTVGRDAAASAITEMDTVESEIETAAAEIETLEGEVEEIGEIVRLIGEIARKTNILAVNARIESSRTDESGQGYSVVADEVRELAEETKAAADEIETRIDRIQSQTDETVAGIQAVNERTADASVTVRRALDSLEEIAELVDDLDMTIENISDATDGQAEAIQSVAERVDALSSIGSGEEPDSGDSDGFDFEAPQGVTEGTGES</sequence>
<dbReference type="GO" id="GO:0006935">
    <property type="term" value="P:chemotaxis"/>
    <property type="evidence" value="ECO:0007669"/>
    <property type="project" value="InterPro"/>
</dbReference>
<dbReference type="InterPro" id="IPR004089">
    <property type="entry name" value="MCPsignal_dom"/>
</dbReference>
<evidence type="ECO:0000256" key="5">
    <source>
        <dbReference type="SAM" id="MobiDB-lite"/>
    </source>
</evidence>
<feature type="domain" description="Methyl-accepting transducer" evidence="7">
    <location>
        <begin position="166"/>
        <end position="402"/>
    </location>
</feature>
<accession>A0A8A2U5Q8</accession>
<dbReference type="RefSeq" id="WP_207269323.1">
    <property type="nucleotide sequence ID" value="NZ_CP071463.1"/>
</dbReference>
<keyword evidence="6" id="KW-0472">Membrane</keyword>
<dbReference type="InterPro" id="IPR003660">
    <property type="entry name" value="HAMP_dom"/>
</dbReference>
<dbReference type="EMBL" id="CP071463">
    <property type="protein sequence ID" value="QSW84080.1"/>
    <property type="molecule type" value="Genomic_DNA"/>
</dbReference>
<dbReference type="SUPFAM" id="SSF58104">
    <property type="entry name" value="Methyl-accepting chemotaxis protein (MCP) signaling domain"/>
    <property type="match status" value="1"/>
</dbReference>
<feature type="coiled-coil region" evidence="4">
    <location>
        <begin position="307"/>
        <end position="334"/>
    </location>
</feature>
<evidence type="ECO:0000313" key="9">
    <source>
        <dbReference type="EMBL" id="QSW84080.1"/>
    </source>
</evidence>
<keyword evidence="1 3" id="KW-0807">Transducer</keyword>
<dbReference type="GO" id="GO:0007165">
    <property type="term" value="P:signal transduction"/>
    <property type="evidence" value="ECO:0007669"/>
    <property type="project" value="UniProtKB-KW"/>
</dbReference>
<dbReference type="PROSITE" id="PS50111">
    <property type="entry name" value="CHEMOTAXIS_TRANSDUC_2"/>
    <property type="match status" value="1"/>
</dbReference>
<evidence type="ECO:0000313" key="10">
    <source>
        <dbReference type="Proteomes" id="UP000663191"/>
    </source>
</evidence>
<dbReference type="Proteomes" id="UP000663191">
    <property type="component" value="Chromosome"/>
</dbReference>
<keyword evidence="10" id="KW-1185">Reference proteome</keyword>
<feature type="transmembrane region" description="Helical" evidence="6">
    <location>
        <begin position="56"/>
        <end position="76"/>
    </location>
</feature>
<organism evidence="9 10">
    <name type="scientific">Natrinema longum</name>
    <dbReference type="NCBI Taxonomy" id="370324"/>
    <lineage>
        <taxon>Archaea</taxon>
        <taxon>Methanobacteriati</taxon>
        <taxon>Methanobacteriota</taxon>
        <taxon>Stenosarchaea group</taxon>
        <taxon>Halobacteria</taxon>
        <taxon>Halobacteriales</taxon>
        <taxon>Natrialbaceae</taxon>
        <taxon>Natrinema</taxon>
    </lineage>
</organism>
<feature type="coiled-coil region" evidence="4">
    <location>
        <begin position="114"/>
        <end position="148"/>
    </location>
</feature>
<dbReference type="PANTHER" id="PTHR32089:SF112">
    <property type="entry name" value="LYSOZYME-LIKE PROTEIN-RELATED"/>
    <property type="match status" value="1"/>
</dbReference>
<dbReference type="InterPro" id="IPR004090">
    <property type="entry name" value="Chemotax_Me-accpt_rcpt"/>
</dbReference>